<dbReference type="GO" id="GO:0004556">
    <property type="term" value="F:alpha-amylase activity"/>
    <property type="evidence" value="ECO:0007669"/>
    <property type="project" value="UniProtKB-EC"/>
</dbReference>
<dbReference type="PANTHER" id="PTHR43447">
    <property type="entry name" value="ALPHA-AMYLASE"/>
    <property type="match status" value="1"/>
</dbReference>
<dbReference type="Gene3D" id="1.10.1330.10">
    <property type="entry name" value="Dockerin domain"/>
    <property type="match status" value="1"/>
</dbReference>
<dbReference type="OrthoDB" id="9805159at2"/>
<dbReference type="AlphaFoldDB" id="A0A5C6CWI0"/>
<dbReference type="Proteomes" id="UP000318437">
    <property type="component" value="Unassembled WGS sequence"/>
</dbReference>
<evidence type="ECO:0000256" key="1">
    <source>
        <dbReference type="SAM" id="SignalP"/>
    </source>
</evidence>
<proteinExistence type="predicted"/>
<keyword evidence="1" id="KW-0732">Signal</keyword>
<evidence type="ECO:0000259" key="2">
    <source>
        <dbReference type="SMART" id="SM00642"/>
    </source>
</evidence>
<reference evidence="3 4" key="1">
    <citation type="submission" date="2019-02" db="EMBL/GenBank/DDBJ databases">
        <title>Deep-cultivation of Planctomycetes and their phenomic and genomic characterization uncovers novel biology.</title>
        <authorList>
            <person name="Wiegand S."/>
            <person name="Jogler M."/>
            <person name="Boedeker C."/>
            <person name="Pinto D."/>
            <person name="Vollmers J."/>
            <person name="Rivas-Marin E."/>
            <person name="Kohn T."/>
            <person name="Peeters S.H."/>
            <person name="Heuer A."/>
            <person name="Rast P."/>
            <person name="Oberbeckmann S."/>
            <person name="Bunk B."/>
            <person name="Jeske O."/>
            <person name="Meyerdierks A."/>
            <person name="Storesund J.E."/>
            <person name="Kallscheuer N."/>
            <person name="Luecker S."/>
            <person name="Lage O.M."/>
            <person name="Pohl T."/>
            <person name="Merkel B.J."/>
            <person name="Hornburger P."/>
            <person name="Mueller R.-W."/>
            <person name="Bruemmer F."/>
            <person name="Labrenz M."/>
            <person name="Spormann A.M."/>
            <person name="Op Den Camp H."/>
            <person name="Overmann J."/>
            <person name="Amann R."/>
            <person name="Jetten M.S.M."/>
            <person name="Mascher T."/>
            <person name="Medema M.H."/>
            <person name="Devos D.P."/>
            <person name="Kaster A.-K."/>
            <person name="Ovreas L."/>
            <person name="Rohde M."/>
            <person name="Galperin M.Y."/>
            <person name="Jogler C."/>
        </authorList>
    </citation>
    <scope>NUCLEOTIDE SEQUENCE [LARGE SCALE GENOMIC DNA]</scope>
    <source>
        <strain evidence="3 4">Pla144</strain>
    </source>
</reference>
<dbReference type="InterPro" id="IPR006047">
    <property type="entry name" value="GH13_cat_dom"/>
</dbReference>
<keyword evidence="3" id="KW-0378">Hydrolase</keyword>
<feature type="signal peptide" evidence="1">
    <location>
        <begin position="1"/>
        <end position="34"/>
    </location>
</feature>
<sequence length="1085" mass="117300" precursor="true">MNRLKHSTEVRNLLPSLSLLGFCVLLFALTNASAQDTSAPATLQMFEAKWDTIENRQVDLFYAGYGAMWLPPPQRSDTGPFSVGYDVFDRFDLGQPENQTLYGTEAGLKSLVKTAHRASVSVYTDMIWNHNGFGSSNDASFVALGGYPGFVMTQIGDPYGDFHNPSINFDNNPIEGRLAGLYDIAQEKNYTFIRNPVEEGNPNNIPAGTTYNKPDSNNARFYTDQDLGGTSVFDPALNTNVILYDFNTLTPLSGDPVLENATGLLMRNARWMIQEIGVDGFRLDAVRHMPTWALNFLDQAVFRANPRLNLDGTIKPVYSFGEVFDGNKGTVQNYIRHDLPNPLAIEQSNTTVGGNRDALDFPLFFALRDNLTGNGLGNNWHGIRGASQDWQDDGIQNGSQGVSFVDSHDDIPGGFPFLKNVAYAYTLMRPGNANVYLNAKQFGENRDFPNDGKDDALGGFYGDTITKLVEIRNSHGRGNFHERWIDDAFNPNGFSNIYIYERSNSAIVGLNSRNDAFVETRNGVQTNFAPGSILVELTGNASDPTVDPGNVIPETVKVNGSGQVNISIPSNDTHGRGFVIYGLATPQGSLSLTNVSSTLQGATPTAANNGTARLGSLDVISSDTFQVQLNTTPVSLLDPTSGLMVRDFAADGDTAMIRINEGMDLNDLPGIDHPTPGSVSYGFEEFTDTRIPGLNNGGNGTYAQTIDTSQLAEGRHFITVRAFRHRDSDTGGDGGPAVFTDFKRAIYVDRFAPESSIVSFNPYGSAPEDLDLVVASIDQTADAVHVLLNVGASKNDAQILSMVNGANKASSVGGGQFKYGFNNVVEGNHVATVVMYEPTGSYTIRRFAGLSPDTNFGGGFGDTDFNGFVGPADILGFETILYSKNNTFNPTSDTNGDGLVDNRDLFELDDKLVAQGASVLAMQRYEEVLLRRGNVNGDGVSNTLDVAALYAGFGIPTTSPNFWLFDMNVDGIVDAFDAETLVTEVFRATPGDFDLDGDVDGRDFRIWQRSAGTLSGGRYDLGDADFNGVIDGADLAVWQLAYDSGNLMALSANSQAVPEPSTVVVCVMVGLISLMSARNRTALIM</sequence>
<dbReference type="Gene3D" id="3.20.20.80">
    <property type="entry name" value="Glycosidases"/>
    <property type="match status" value="2"/>
</dbReference>
<dbReference type="GO" id="GO:0000272">
    <property type="term" value="P:polysaccharide catabolic process"/>
    <property type="evidence" value="ECO:0007669"/>
    <property type="project" value="InterPro"/>
</dbReference>
<dbReference type="EMBL" id="SJPS01000003">
    <property type="protein sequence ID" value="TWU27771.1"/>
    <property type="molecule type" value="Genomic_DNA"/>
</dbReference>
<dbReference type="PROSITE" id="PS00018">
    <property type="entry name" value="EF_HAND_1"/>
    <property type="match status" value="1"/>
</dbReference>
<dbReference type="SUPFAM" id="SSF63446">
    <property type="entry name" value="Type I dockerin domain"/>
    <property type="match status" value="1"/>
</dbReference>
<dbReference type="SUPFAM" id="SSF51445">
    <property type="entry name" value="(Trans)glycosidases"/>
    <property type="match status" value="1"/>
</dbReference>
<dbReference type="InterPro" id="IPR036439">
    <property type="entry name" value="Dockerin_dom_sf"/>
</dbReference>
<keyword evidence="4" id="KW-1185">Reference proteome</keyword>
<organism evidence="3 4">
    <name type="scientific">Bythopirellula polymerisocia</name>
    <dbReference type="NCBI Taxonomy" id="2528003"/>
    <lineage>
        <taxon>Bacteria</taxon>
        <taxon>Pseudomonadati</taxon>
        <taxon>Planctomycetota</taxon>
        <taxon>Planctomycetia</taxon>
        <taxon>Pirellulales</taxon>
        <taxon>Lacipirellulaceae</taxon>
        <taxon>Bythopirellula</taxon>
    </lineage>
</organism>
<name>A0A5C6CWI0_9BACT</name>
<gene>
    <name evidence="3" type="primary">amyS</name>
    <name evidence="3" type="ORF">Pla144_25480</name>
</gene>
<dbReference type="InterPro" id="IPR017853">
    <property type="entry name" value="GH"/>
</dbReference>
<keyword evidence="3" id="KW-0326">Glycosidase</keyword>
<evidence type="ECO:0000313" key="3">
    <source>
        <dbReference type="EMBL" id="TWU27771.1"/>
    </source>
</evidence>
<feature type="chain" id="PRO_5022818194" evidence="1">
    <location>
        <begin position="35"/>
        <end position="1085"/>
    </location>
</feature>
<comment type="caution">
    <text evidence="3">The sequence shown here is derived from an EMBL/GenBank/DDBJ whole genome shotgun (WGS) entry which is preliminary data.</text>
</comment>
<accession>A0A5C6CWI0</accession>
<protein>
    <submittedName>
        <fullName evidence="3">Alpha-amylase</fullName>
        <ecNumber evidence="3">3.2.1.1</ecNumber>
    </submittedName>
</protein>
<dbReference type="InterPro" id="IPR018247">
    <property type="entry name" value="EF_Hand_1_Ca_BS"/>
</dbReference>
<dbReference type="EC" id="3.2.1.1" evidence="3"/>
<evidence type="ECO:0000313" key="4">
    <source>
        <dbReference type="Proteomes" id="UP000318437"/>
    </source>
</evidence>
<feature type="domain" description="Glycosyl hydrolase family 13 catalytic" evidence="2">
    <location>
        <begin position="40"/>
        <end position="472"/>
    </location>
</feature>
<dbReference type="SMART" id="SM00642">
    <property type="entry name" value="Aamy"/>
    <property type="match status" value="1"/>
</dbReference>